<dbReference type="Gene3D" id="3.40.50.150">
    <property type="entry name" value="Vaccinia Virus protein VP39"/>
    <property type="match status" value="1"/>
</dbReference>
<protein>
    <recommendedName>
        <fullName evidence="4">Methyltransferase</fullName>
        <ecNumber evidence="4">2.1.1.-</ecNumber>
    </recommendedName>
</protein>
<dbReference type="PANTHER" id="PTHR13370:SF3">
    <property type="entry name" value="TRNA (GUANINE(10)-N2)-METHYLTRANSFERASE HOMOLOG"/>
    <property type="match status" value="1"/>
</dbReference>
<dbReference type="Pfam" id="PF01555">
    <property type="entry name" value="N6_N4_Mtase"/>
    <property type="match status" value="1"/>
</dbReference>
<dbReference type="PRINTS" id="PR00508">
    <property type="entry name" value="S21N4MTFRASE"/>
</dbReference>
<evidence type="ECO:0000256" key="2">
    <source>
        <dbReference type="ARBA" id="ARBA00022603"/>
    </source>
</evidence>
<dbReference type="SUPFAM" id="SSF53335">
    <property type="entry name" value="S-adenosyl-L-methionine-dependent methyltransferases"/>
    <property type="match status" value="1"/>
</dbReference>
<proteinExistence type="inferred from homology"/>
<name>A0ABV8VDP1_9NOCA</name>
<evidence type="ECO:0000256" key="3">
    <source>
        <dbReference type="ARBA" id="ARBA00022679"/>
    </source>
</evidence>
<dbReference type="GO" id="GO:0008168">
    <property type="term" value="F:methyltransferase activity"/>
    <property type="evidence" value="ECO:0007669"/>
    <property type="project" value="UniProtKB-KW"/>
</dbReference>
<dbReference type="PANTHER" id="PTHR13370">
    <property type="entry name" value="RNA METHYLASE-RELATED"/>
    <property type="match status" value="1"/>
</dbReference>
<comment type="similarity">
    <text evidence="1 4">Belongs to the N(4)/N(6)-methyltransferase family.</text>
</comment>
<feature type="domain" description="DNA methylase N-4/N-6" evidence="5">
    <location>
        <begin position="158"/>
        <end position="216"/>
    </location>
</feature>
<keyword evidence="3" id="KW-0808">Transferase</keyword>
<keyword evidence="7" id="KW-1185">Reference proteome</keyword>
<dbReference type="EMBL" id="JBHSDL010000005">
    <property type="protein sequence ID" value="MFC4373346.1"/>
    <property type="molecule type" value="Genomic_DNA"/>
</dbReference>
<gene>
    <name evidence="6" type="ORF">ACFO5K_04455</name>
</gene>
<evidence type="ECO:0000313" key="6">
    <source>
        <dbReference type="EMBL" id="MFC4373346.1"/>
    </source>
</evidence>
<sequence>MADPYYADEHVTLYHGDCRAIDAWLAADVLVTDPPYGRDWKQGAGLLSGHGGSHVPAGHRGIANDRDTTARDAVLAAWGDRPAIVFGDPLIPAPAATRQALVYAKQADAGVRGALAGFRRDVEMIYLIGKWGAGIGGESSILRATGLMAGEHGLAARSGHPHAKSTAVLEVLIQRCPRGMIADPFAGSGSTLIAARNAGRRAIGIEIDERYCEAAAKRLAQSVLDLGVPAEDACPHDSRSGAGGRWRCDQCGTDCGPNTYLTTTEETSRG</sequence>
<dbReference type="GO" id="GO:0032259">
    <property type="term" value="P:methylation"/>
    <property type="evidence" value="ECO:0007669"/>
    <property type="project" value="UniProtKB-KW"/>
</dbReference>
<dbReference type="InterPro" id="IPR001091">
    <property type="entry name" value="RM_Methyltransferase"/>
</dbReference>
<dbReference type="Proteomes" id="UP001595844">
    <property type="component" value="Unassembled WGS sequence"/>
</dbReference>
<evidence type="ECO:0000256" key="4">
    <source>
        <dbReference type="RuleBase" id="RU362026"/>
    </source>
</evidence>
<accession>A0ABV8VDP1</accession>
<dbReference type="EC" id="2.1.1.-" evidence="4"/>
<reference evidence="7" key="1">
    <citation type="journal article" date="2019" name="Int. J. Syst. Evol. Microbiol.">
        <title>The Global Catalogue of Microorganisms (GCM) 10K type strain sequencing project: providing services to taxonomists for standard genome sequencing and annotation.</title>
        <authorList>
            <consortium name="The Broad Institute Genomics Platform"/>
            <consortium name="The Broad Institute Genome Sequencing Center for Infectious Disease"/>
            <person name="Wu L."/>
            <person name="Ma J."/>
        </authorList>
    </citation>
    <scope>NUCLEOTIDE SEQUENCE [LARGE SCALE GENOMIC DNA]</scope>
    <source>
        <strain evidence="7">IBRC-M 10490</strain>
    </source>
</reference>
<evidence type="ECO:0000313" key="7">
    <source>
        <dbReference type="Proteomes" id="UP001595844"/>
    </source>
</evidence>
<dbReference type="InterPro" id="IPR029063">
    <property type="entry name" value="SAM-dependent_MTases_sf"/>
</dbReference>
<organism evidence="6 7">
    <name type="scientific">Nocardia halotolerans</name>
    <dbReference type="NCBI Taxonomy" id="1755878"/>
    <lineage>
        <taxon>Bacteria</taxon>
        <taxon>Bacillati</taxon>
        <taxon>Actinomycetota</taxon>
        <taxon>Actinomycetes</taxon>
        <taxon>Mycobacteriales</taxon>
        <taxon>Nocardiaceae</taxon>
        <taxon>Nocardia</taxon>
    </lineage>
</organism>
<evidence type="ECO:0000256" key="1">
    <source>
        <dbReference type="ARBA" id="ARBA00006594"/>
    </source>
</evidence>
<evidence type="ECO:0000259" key="5">
    <source>
        <dbReference type="Pfam" id="PF01555"/>
    </source>
</evidence>
<comment type="caution">
    <text evidence="6">The sequence shown here is derived from an EMBL/GenBank/DDBJ whole genome shotgun (WGS) entry which is preliminary data.</text>
</comment>
<dbReference type="RefSeq" id="WP_378556032.1">
    <property type="nucleotide sequence ID" value="NZ_JBHSDL010000005.1"/>
</dbReference>
<dbReference type="InterPro" id="IPR002941">
    <property type="entry name" value="DNA_methylase_N4/N6"/>
</dbReference>
<dbReference type="InterPro" id="IPR002052">
    <property type="entry name" value="DNA_methylase_N6_adenine_CS"/>
</dbReference>
<keyword evidence="2 6" id="KW-0489">Methyltransferase</keyword>
<dbReference type="PROSITE" id="PS00092">
    <property type="entry name" value="N6_MTASE"/>
    <property type="match status" value="1"/>
</dbReference>